<gene>
    <name evidence="1" type="ORF">IS491_14675</name>
</gene>
<dbReference type="GO" id="GO:0005524">
    <property type="term" value="F:ATP binding"/>
    <property type="evidence" value="ECO:0007669"/>
    <property type="project" value="UniProtKB-KW"/>
</dbReference>
<protein>
    <submittedName>
        <fullName evidence="1">ATP-binding protein</fullName>
    </submittedName>
</protein>
<dbReference type="Proteomes" id="UP000631418">
    <property type="component" value="Unassembled WGS sequence"/>
</dbReference>
<dbReference type="InterPro" id="IPR036890">
    <property type="entry name" value="HATPase_C_sf"/>
</dbReference>
<evidence type="ECO:0000313" key="2">
    <source>
        <dbReference type="Proteomes" id="UP000631418"/>
    </source>
</evidence>
<organism evidence="1 2">
    <name type="scientific">Clostridium beijerinckii</name>
    <name type="common">Clostridium MP</name>
    <dbReference type="NCBI Taxonomy" id="1520"/>
    <lineage>
        <taxon>Bacteria</taxon>
        <taxon>Bacillati</taxon>
        <taxon>Bacillota</taxon>
        <taxon>Clostridia</taxon>
        <taxon>Eubacteriales</taxon>
        <taxon>Clostridiaceae</taxon>
        <taxon>Clostridium</taxon>
    </lineage>
</organism>
<evidence type="ECO:0000313" key="1">
    <source>
        <dbReference type="EMBL" id="MBF7809890.1"/>
    </source>
</evidence>
<reference evidence="1" key="1">
    <citation type="submission" date="2020-11" db="EMBL/GenBank/DDBJ databases">
        <authorList>
            <person name="Thieme N."/>
            <person name="Liebl W."/>
            <person name="Zverlov V."/>
        </authorList>
    </citation>
    <scope>NUCLEOTIDE SEQUENCE</scope>
    <source>
        <strain evidence="1">NT08</strain>
    </source>
</reference>
<keyword evidence="1" id="KW-0067">ATP-binding</keyword>
<dbReference type="Gene3D" id="3.30.565.10">
    <property type="entry name" value="Histidine kinase-like ATPase, C-terminal domain"/>
    <property type="match status" value="1"/>
</dbReference>
<dbReference type="EMBL" id="JADOEF010000001">
    <property type="protein sequence ID" value="MBF7809890.1"/>
    <property type="molecule type" value="Genomic_DNA"/>
</dbReference>
<sequence length="61" mass="6753">MLFSNGSIILLFDKFYAADKSRNSRSTGLGLSIVKLLAEKTNAKSVAEINSDILTLRFLFL</sequence>
<dbReference type="RefSeq" id="WP_038457719.1">
    <property type="nucleotide sequence ID" value="NZ_JABAEL010000007.1"/>
</dbReference>
<dbReference type="SUPFAM" id="SSF55874">
    <property type="entry name" value="ATPase domain of HSP90 chaperone/DNA topoisomerase II/histidine kinase"/>
    <property type="match status" value="1"/>
</dbReference>
<proteinExistence type="predicted"/>
<name>A0A7Y9A4Q0_CLOBE</name>
<accession>A0A7Y9A4Q0</accession>
<dbReference type="AlphaFoldDB" id="A0A7Y9A4Q0"/>
<comment type="caution">
    <text evidence="1">The sequence shown here is derived from an EMBL/GenBank/DDBJ whole genome shotgun (WGS) entry which is preliminary data.</text>
</comment>
<keyword evidence="1" id="KW-0547">Nucleotide-binding</keyword>